<dbReference type="Pfam" id="PF11745">
    <property type="entry name" value="DUF3304"/>
    <property type="match status" value="1"/>
</dbReference>
<evidence type="ECO:0000313" key="2">
    <source>
        <dbReference type="EMBL" id="MBD2802139.1"/>
    </source>
</evidence>
<dbReference type="RefSeq" id="WP_323862537.1">
    <property type="nucleotide sequence ID" value="NZ_JACXBC010000066.1"/>
</dbReference>
<gene>
    <name evidence="2" type="ORF">ID854_17260</name>
</gene>
<feature type="signal peptide" evidence="1">
    <location>
        <begin position="1"/>
        <end position="25"/>
    </location>
</feature>
<evidence type="ECO:0000256" key="1">
    <source>
        <dbReference type="SAM" id="SignalP"/>
    </source>
</evidence>
<dbReference type="AlphaFoldDB" id="A0AAW3YZA3"/>
<reference evidence="2" key="2">
    <citation type="journal article" date="2024" name="Toxins">
        <title>Genome Sequence Analysis of Native Xenorhabdus Strains Isolated from Entomopathogenic Nematodes in Argentina.</title>
        <authorList>
            <person name="Palma L."/>
            <person name="Frizzo L."/>
            <person name="Kaiser S."/>
            <person name="Berry C."/>
            <person name="Caballero P."/>
            <person name="Bode H.B."/>
            <person name="Del Valle E.E."/>
        </authorList>
    </citation>
    <scope>NUCLEOTIDE SEQUENCE</scope>
    <source>
        <strain evidence="2">M</strain>
    </source>
</reference>
<dbReference type="InterPro" id="IPR021733">
    <property type="entry name" value="DUF3304"/>
</dbReference>
<organism evidence="2">
    <name type="scientific">Xenorhabdus szentirmaii</name>
    <dbReference type="NCBI Taxonomy" id="290112"/>
    <lineage>
        <taxon>Bacteria</taxon>
        <taxon>Pseudomonadati</taxon>
        <taxon>Pseudomonadota</taxon>
        <taxon>Gammaproteobacteria</taxon>
        <taxon>Enterobacterales</taxon>
        <taxon>Morganellaceae</taxon>
        <taxon>Xenorhabdus</taxon>
    </lineage>
</organism>
<comment type="caution">
    <text evidence="2">The sequence shown here is derived from an EMBL/GenBank/DDBJ whole genome shotgun (WGS) entry which is preliminary data.</text>
</comment>
<name>A0AAW3YZA3_9GAMM</name>
<dbReference type="Proteomes" id="UP001193920">
    <property type="component" value="Unassembled WGS sequence"/>
</dbReference>
<dbReference type="EMBL" id="JACXBF010000462">
    <property type="protein sequence ID" value="MBD2802139.1"/>
    <property type="molecule type" value="Genomic_DNA"/>
</dbReference>
<keyword evidence="1" id="KW-0732">Signal</keyword>
<reference evidence="2" key="1">
    <citation type="submission" date="2020-09" db="EMBL/GenBank/DDBJ databases">
        <authorList>
            <person name="Palma L."/>
            <person name="Caballero P."/>
            <person name="Berry C."/>
            <person name="Del Valle E."/>
        </authorList>
    </citation>
    <scope>NUCLEOTIDE SEQUENCE</scope>
    <source>
        <strain evidence="2">M</strain>
    </source>
</reference>
<dbReference type="PROSITE" id="PS51257">
    <property type="entry name" value="PROKAR_LIPOPROTEIN"/>
    <property type="match status" value="1"/>
</dbReference>
<accession>A0AAW3YZA3</accession>
<sequence length="169" mass="18569">MERVKEIMKGSMILLGLLISGCSSANNDGWLTGNLRGMNHTTSEITRFSVDGYGGLVGGNTCCISLPVKWHPGLKAHVKWKSSSKKLTSTFPGYEDSEKYSAWEKEVLKNQVQHEAIVDIPEYDDPCPLTVHFLTCNQVKVTTACAVYGAPNYPINEPLNMTEPATCSK</sequence>
<protein>
    <submittedName>
        <fullName evidence="2">DUF3304 domain-containing protein</fullName>
    </submittedName>
</protein>
<feature type="chain" id="PRO_5044025645" evidence="1">
    <location>
        <begin position="26"/>
        <end position="169"/>
    </location>
</feature>
<proteinExistence type="predicted"/>